<dbReference type="Proteomes" id="UP001202328">
    <property type="component" value="Unassembled WGS sequence"/>
</dbReference>
<dbReference type="InterPro" id="IPR001093">
    <property type="entry name" value="IMP_DH_GMPRt"/>
</dbReference>
<dbReference type="Pfam" id="PF00478">
    <property type="entry name" value="IMPDH"/>
    <property type="match status" value="1"/>
</dbReference>
<dbReference type="GO" id="GO:0006183">
    <property type="term" value="P:GTP biosynthetic process"/>
    <property type="evidence" value="ECO:0007669"/>
    <property type="project" value="TreeGrafter"/>
</dbReference>
<dbReference type="InterPro" id="IPR013785">
    <property type="entry name" value="Aldolase_TIM"/>
</dbReference>
<reference evidence="3" key="1">
    <citation type="submission" date="2022-04" db="EMBL/GenBank/DDBJ databases">
        <title>A functionally conserved STORR gene fusion in Papaver species that diverged 16.8 million years ago.</title>
        <authorList>
            <person name="Catania T."/>
        </authorList>
    </citation>
    <scope>NUCLEOTIDE SEQUENCE</scope>
    <source>
        <strain evidence="3">S-188037</strain>
    </source>
</reference>
<evidence type="ECO:0000313" key="4">
    <source>
        <dbReference type="Proteomes" id="UP001202328"/>
    </source>
</evidence>
<dbReference type="Gene3D" id="3.20.20.70">
    <property type="entry name" value="Aldolase class I"/>
    <property type="match status" value="1"/>
</dbReference>
<dbReference type="EMBL" id="JAJJMB010006268">
    <property type="protein sequence ID" value="KAI3935478.1"/>
    <property type="molecule type" value="Genomic_DNA"/>
</dbReference>
<dbReference type="PANTHER" id="PTHR11911">
    <property type="entry name" value="INOSINE-5-MONOPHOSPHATE DEHYDROGENASE RELATED"/>
    <property type="match status" value="1"/>
</dbReference>
<keyword evidence="4" id="KW-1185">Reference proteome</keyword>
<proteinExistence type="inferred from homology"/>
<dbReference type="SUPFAM" id="SSF51412">
    <property type="entry name" value="Inosine monophosphate dehydrogenase (IMPDH)"/>
    <property type="match status" value="1"/>
</dbReference>
<feature type="domain" description="IMP dehydrogenase/GMP reductase" evidence="2">
    <location>
        <begin position="1"/>
        <end position="47"/>
    </location>
</feature>
<dbReference type="AlphaFoldDB" id="A0AAD4XQ63"/>
<evidence type="ECO:0000259" key="2">
    <source>
        <dbReference type="Pfam" id="PF00478"/>
    </source>
</evidence>
<comment type="caution">
    <text evidence="3">The sequence shown here is derived from an EMBL/GenBank/DDBJ whole genome shotgun (WGS) entry which is preliminary data.</text>
</comment>
<protein>
    <recommendedName>
        <fullName evidence="2">IMP dehydrogenase/GMP reductase domain-containing protein</fullName>
    </recommendedName>
</protein>
<name>A0AAD4XQ63_9MAGN</name>
<dbReference type="GO" id="GO:0003938">
    <property type="term" value="F:IMP dehydrogenase activity"/>
    <property type="evidence" value="ECO:0007669"/>
    <property type="project" value="InterPro"/>
</dbReference>
<comment type="similarity">
    <text evidence="1">Belongs to the IMPDH/GMPR family.</text>
</comment>
<evidence type="ECO:0000313" key="3">
    <source>
        <dbReference type="EMBL" id="KAI3935478.1"/>
    </source>
</evidence>
<dbReference type="InterPro" id="IPR005990">
    <property type="entry name" value="IMP_DH"/>
</dbReference>
<evidence type="ECO:0000256" key="1">
    <source>
        <dbReference type="ARBA" id="ARBA00005502"/>
    </source>
</evidence>
<dbReference type="PANTHER" id="PTHR11911:SF111">
    <property type="entry name" value="INOSINE-5'-MONOPHOSPHATE DEHYDROGENASE"/>
    <property type="match status" value="1"/>
</dbReference>
<gene>
    <name evidence="3" type="ORF">MKW98_027618</name>
</gene>
<organism evidence="3 4">
    <name type="scientific">Papaver atlanticum</name>
    <dbReference type="NCBI Taxonomy" id="357466"/>
    <lineage>
        <taxon>Eukaryota</taxon>
        <taxon>Viridiplantae</taxon>
        <taxon>Streptophyta</taxon>
        <taxon>Embryophyta</taxon>
        <taxon>Tracheophyta</taxon>
        <taxon>Spermatophyta</taxon>
        <taxon>Magnoliopsida</taxon>
        <taxon>Ranunculales</taxon>
        <taxon>Papaveraceae</taxon>
        <taxon>Papaveroideae</taxon>
        <taxon>Papaver</taxon>
    </lineage>
</organism>
<sequence length="85" mass="9299">MMGSFLAGSSEAPGAYEVQGGRRIKKCRGMGSLEAMSKGSDVRYLGNTSNQTRISRSRRIVYRLSSQAPAIKRTKTRGSHRCSTN</sequence>
<dbReference type="GO" id="GO:0005737">
    <property type="term" value="C:cytoplasm"/>
    <property type="evidence" value="ECO:0007669"/>
    <property type="project" value="TreeGrafter"/>
</dbReference>
<accession>A0AAD4XQ63</accession>